<dbReference type="InterPro" id="IPR037175">
    <property type="entry name" value="KFase_sf"/>
</dbReference>
<dbReference type="AlphaFoldDB" id="A0A915JRS3"/>
<evidence type="ECO:0000256" key="2">
    <source>
        <dbReference type="SAM" id="Phobius"/>
    </source>
</evidence>
<evidence type="ECO:0000313" key="3">
    <source>
        <dbReference type="Proteomes" id="UP000887565"/>
    </source>
</evidence>
<keyword evidence="2" id="KW-1133">Transmembrane helix</keyword>
<comment type="similarity">
    <text evidence="1">Belongs to the Cyclase 1 superfamily.</text>
</comment>
<dbReference type="Gene3D" id="3.50.30.50">
    <property type="entry name" value="Putative cyclase"/>
    <property type="match status" value="1"/>
</dbReference>
<keyword evidence="2" id="KW-0472">Membrane</keyword>
<dbReference type="GO" id="GO:0019441">
    <property type="term" value="P:L-tryptophan catabolic process to kynurenine"/>
    <property type="evidence" value="ECO:0007669"/>
    <property type="project" value="InterPro"/>
</dbReference>
<dbReference type="Proteomes" id="UP000887565">
    <property type="component" value="Unplaced"/>
</dbReference>
<dbReference type="InterPro" id="IPR007325">
    <property type="entry name" value="KFase/CYL"/>
</dbReference>
<name>A0A915JRS3_ROMCU</name>
<protein>
    <submittedName>
        <fullName evidence="4">Uncharacterized protein</fullName>
    </submittedName>
</protein>
<dbReference type="SUPFAM" id="SSF102198">
    <property type="entry name" value="Putative cyclase"/>
    <property type="match status" value="1"/>
</dbReference>
<dbReference type="WBParaSite" id="nRc.2.0.1.t28784-RA">
    <property type="protein sequence ID" value="nRc.2.0.1.t28784-RA"/>
    <property type="gene ID" value="nRc.2.0.1.g28784"/>
</dbReference>
<keyword evidence="3" id="KW-1185">Reference proteome</keyword>
<evidence type="ECO:0000256" key="1">
    <source>
        <dbReference type="ARBA" id="ARBA00007865"/>
    </source>
</evidence>
<accession>A0A915JRS3</accession>
<evidence type="ECO:0000313" key="4">
    <source>
        <dbReference type="WBParaSite" id="nRc.2.0.1.t28784-RA"/>
    </source>
</evidence>
<reference evidence="4" key="1">
    <citation type="submission" date="2022-11" db="UniProtKB">
        <authorList>
            <consortium name="WormBaseParasite"/>
        </authorList>
    </citation>
    <scope>IDENTIFICATION</scope>
</reference>
<dbReference type="GO" id="GO:0004061">
    <property type="term" value="F:arylformamidase activity"/>
    <property type="evidence" value="ECO:0007669"/>
    <property type="project" value="InterPro"/>
</dbReference>
<feature type="transmembrane region" description="Helical" evidence="2">
    <location>
        <begin position="76"/>
        <end position="95"/>
    </location>
</feature>
<organism evidence="3 4">
    <name type="scientific">Romanomermis culicivorax</name>
    <name type="common">Nematode worm</name>
    <dbReference type="NCBI Taxonomy" id="13658"/>
    <lineage>
        <taxon>Eukaryota</taxon>
        <taxon>Metazoa</taxon>
        <taxon>Ecdysozoa</taxon>
        <taxon>Nematoda</taxon>
        <taxon>Enoplea</taxon>
        <taxon>Dorylaimia</taxon>
        <taxon>Mermithida</taxon>
        <taxon>Mermithoidea</taxon>
        <taxon>Mermithidae</taxon>
        <taxon>Romanomermis</taxon>
    </lineage>
</organism>
<sequence>MLRIQVTGPGLEFWDGHCCSRSRQCRAVQSVVEQLSPSVREPLHVLLFTEEFKFIVQSITEVTNKSKDLVKLIGEMFLQLLMNLIFGVASTLLFLKTIHTRPASQPQCLVVDLTHDFSPESTQYWDAMEKFKMSTVFNGTVKPAGYHYEAYKFHTAEHGGTHLDAPSHFSENGSSVDKVSNQQRQIVNFEVRAHKKVCM</sequence>
<dbReference type="Pfam" id="PF04199">
    <property type="entry name" value="Cyclase"/>
    <property type="match status" value="1"/>
</dbReference>
<keyword evidence="2" id="KW-0812">Transmembrane</keyword>
<proteinExistence type="inferred from homology"/>